<accession>X1SP66</accession>
<sequence length="31" mass="3542">VNRLKGKLEIPFLKFVRLIALTCLLSVTLKD</sequence>
<evidence type="ECO:0000313" key="1">
    <source>
        <dbReference type="EMBL" id="GAI77140.1"/>
    </source>
</evidence>
<proteinExistence type="predicted"/>
<gene>
    <name evidence="1" type="ORF">S12H4_16261</name>
</gene>
<reference evidence="1" key="1">
    <citation type="journal article" date="2014" name="Front. Microbiol.">
        <title>High frequency of phylogenetically diverse reductive dehalogenase-homologous genes in deep subseafloor sedimentary metagenomes.</title>
        <authorList>
            <person name="Kawai M."/>
            <person name="Futagami T."/>
            <person name="Toyoda A."/>
            <person name="Takaki Y."/>
            <person name="Nishi S."/>
            <person name="Hori S."/>
            <person name="Arai W."/>
            <person name="Tsubouchi T."/>
            <person name="Morono Y."/>
            <person name="Uchiyama I."/>
            <person name="Ito T."/>
            <person name="Fujiyama A."/>
            <person name="Inagaki F."/>
            <person name="Takami H."/>
        </authorList>
    </citation>
    <scope>NUCLEOTIDE SEQUENCE</scope>
    <source>
        <strain evidence="1">Expedition CK06-06</strain>
    </source>
</reference>
<dbReference type="EMBL" id="BARW01007853">
    <property type="protein sequence ID" value="GAI77140.1"/>
    <property type="molecule type" value="Genomic_DNA"/>
</dbReference>
<name>X1SP66_9ZZZZ</name>
<dbReference type="AlphaFoldDB" id="X1SP66"/>
<comment type="caution">
    <text evidence="1">The sequence shown here is derived from an EMBL/GenBank/DDBJ whole genome shotgun (WGS) entry which is preliminary data.</text>
</comment>
<feature type="non-terminal residue" evidence="1">
    <location>
        <position position="1"/>
    </location>
</feature>
<organism evidence="1">
    <name type="scientific">marine sediment metagenome</name>
    <dbReference type="NCBI Taxonomy" id="412755"/>
    <lineage>
        <taxon>unclassified sequences</taxon>
        <taxon>metagenomes</taxon>
        <taxon>ecological metagenomes</taxon>
    </lineage>
</organism>
<protein>
    <submittedName>
        <fullName evidence="1">Uncharacterized protein</fullName>
    </submittedName>
</protein>